<dbReference type="Proteomes" id="UP001589747">
    <property type="component" value="Unassembled WGS sequence"/>
</dbReference>
<evidence type="ECO:0000256" key="8">
    <source>
        <dbReference type="SAM" id="MobiDB-lite"/>
    </source>
</evidence>
<dbReference type="InterPro" id="IPR036890">
    <property type="entry name" value="HATPase_C_sf"/>
</dbReference>
<dbReference type="SUPFAM" id="SSF55781">
    <property type="entry name" value="GAF domain-like"/>
    <property type="match status" value="2"/>
</dbReference>
<keyword evidence="11" id="KW-1185">Reference proteome</keyword>
<dbReference type="SUPFAM" id="SSF55874">
    <property type="entry name" value="ATPase domain of HSP90 chaperone/DNA topoisomerase II/histidine kinase"/>
    <property type="match status" value="1"/>
</dbReference>
<keyword evidence="5 10" id="KW-0418">Kinase</keyword>
<dbReference type="PANTHER" id="PTHR24421:SF40">
    <property type="entry name" value="SENSOR HISTIDINE KINASE YHCY"/>
    <property type="match status" value="1"/>
</dbReference>
<reference evidence="10 11" key="1">
    <citation type="submission" date="2024-09" db="EMBL/GenBank/DDBJ databases">
        <authorList>
            <person name="Sun Q."/>
            <person name="Mori K."/>
        </authorList>
    </citation>
    <scope>NUCLEOTIDE SEQUENCE [LARGE SCALE GENOMIC DNA]</scope>
    <source>
        <strain evidence="10 11">TISTR 2452</strain>
    </source>
</reference>
<evidence type="ECO:0000313" key="10">
    <source>
        <dbReference type="EMBL" id="MFB9326847.1"/>
    </source>
</evidence>
<keyword evidence="7" id="KW-0902">Two-component regulatory system</keyword>
<dbReference type="Pfam" id="PF02518">
    <property type="entry name" value="HATPase_c"/>
    <property type="match status" value="1"/>
</dbReference>
<comment type="catalytic activity">
    <reaction evidence="1">
        <text>ATP + protein L-histidine = ADP + protein N-phospho-L-histidine.</text>
        <dbReference type="EC" id="2.7.13.3"/>
    </reaction>
</comment>
<dbReference type="InterPro" id="IPR005467">
    <property type="entry name" value="His_kinase_dom"/>
</dbReference>
<dbReference type="RefSeq" id="WP_377494516.1">
    <property type="nucleotide sequence ID" value="NZ_JBHMDO010000022.1"/>
</dbReference>
<dbReference type="EMBL" id="JBHMDO010000022">
    <property type="protein sequence ID" value="MFB9326847.1"/>
    <property type="molecule type" value="Genomic_DNA"/>
</dbReference>
<dbReference type="EC" id="2.7.13.3" evidence="2"/>
<name>A0ABV5KNP4_9BACL</name>
<sequence length="637" mass="67163">MIADPRIQKLVTLKTIAEMLNQSGGLTTELLNGVLEKLLALSGLTSGWILFIEETEFECASDFALPPALMIGDKAPMRCGSCWCVDRFRDGRLNRAVNILNCKRIEDAEENDWGDTQGITHHATVPLRSGDRKYGVLNVAAPGKVHFNDEELALLEGVAYQIGGAIERMRLYAAEQQRAELFAKLGVFSRALSAAVAVGRGVTAECQLAQGLPAAVPAPEAAENEAITSPIGGLSANDERPSYAIAAREGADANGGPATANSAAAGGSPASSLGGGSDAGTAEEGTEDLPCRLYRQAATLIGEHFEWPFAALLTTEGDTLAVRTVYDEGRAATVDAQIPLGASKWLREAAQGRAHTIKPAEDAAELSAIPELAGILPGLSYLLAAPIPSGSARNAGLLLVGDRRSRKPDCAQGEVVEALGEHLAVVFEGVELEYNRRELARLTERNRLARDLHDSVSQMLFSLSMTAKGVESLLSREATAEAIASVRDMQSLAQHALREMRALIMQLRPAGLEAGLATALAGYGAKLGLTIATQVSGLSKLSRTVEEALWRIGQEALNNVRKHAGCTEADVHLQLLADKAVLRVSDRGAGIAPGSAKDGSLGLSTMRERAQALGGQLTITRPAGGGTEVEATVPLHF</sequence>
<dbReference type="InterPro" id="IPR029016">
    <property type="entry name" value="GAF-like_dom_sf"/>
</dbReference>
<accession>A0ABV5KNP4</accession>
<dbReference type="Gene3D" id="1.20.5.1930">
    <property type="match status" value="1"/>
</dbReference>
<dbReference type="Gene3D" id="3.30.450.40">
    <property type="match status" value="2"/>
</dbReference>
<evidence type="ECO:0000256" key="6">
    <source>
        <dbReference type="ARBA" id="ARBA00022840"/>
    </source>
</evidence>
<feature type="compositionally biased region" description="Low complexity" evidence="8">
    <location>
        <begin position="254"/>
        <end position="272"/>
    </location>
</feature>
<dbReference type="SMART" id="SM00065">
    <property type="entry name" value="GAF"/>
    <property type="match status" value="1"/>
</dbReference>
<feature type="domain" description="Histidine kinase" evidence="9">
    <location>
        <begin position="447"/>
        <end position="637"/>
    </location>
</feature>
<dbReference type="Gene3D" id="3.30.565.10">
    <property type="entry name" value="Histidine kinase-like ATPase, C-terminal domain"/>
    <property type="match status" value="1"/>
</dbReference>
<evidence type="ECO:0000259" key="9">
    <source>
        <dbReference type="PROSITE" id="PS50109"/>
    </source>
</evidence>
<dbReference type="PANTHER" id="PTHR24421">
    <property type="entry name" value="NITRATE/NITRITE SENSOR PROTEIN NARX-RELATED"/>
    <property type="match status" value="1"/>
</dbReference>
<dbReference type="InterPro" id="IPR050482">
    <property type="entry name" value="Sensor_HK_TwoCompSys"/>
</dbReference>
<dbReference type="InterPro" id="IPR011712">
    <property type="entry name" value="Sig_transdc_His_kin_sub3_dim/P"/>
</dbReference>
<evidence type="ECO:0000256" key="2">
    <source>
        <dbReference type="ARBA" id="ARBA00012438"/>
    </source>
</evidence>
<evidence type="ECO:0000256" key="1">
    <source>
        <dbReference type="ARBA" id="ARBA00000085"/>
    </source>
</evidence>
<evidence type="ECO:0000256" key="5">
    <source>
        <dbReference type="ARBA" id="ARBA00022777"/>
    </source>
</evidence>
<evidence type="ECO:0000256" key="4">
    <source>
        <dbReference type="ARBA" id="ARBA00022741"/>
    </source>
</evidence>
<feature type="region of interest" description="Disordered" evidence="8">
    <location>
        <begin position="254"/>
        <end position="286"/>
    </location>
</feature>
<dbReference type="PROSITE" id="PS50109">
    <property type="entry name" value="HIS_KIN"/>
    <property type="match status" value="1"/>
</dbReference>
<evidence type="ECO:0000256" key="7">
    <source>
        <dbReference type="ARBA" id="ARBA00023012"/>
    </source>
</evidence>
<comment type="caution">
    <text evidence="10">The sequence shown here is derived from an EMBL/GenBank/DDBJ whole genome shotgun (WGS) entry which is preliminary data.</text>
</comment>
<dbReference type="InterPro" id="IPR003594">
    <property type="entry name" value="HATPase_dom"/>
</dbReference>
<dbReference type="Pfam" id="PF13185">
    <property type="entry name" value="GAF_2"/>
    <property type="match status" value="1"/>
</dbReference>
<dbReference type="CDD" id="cd16917">
    <property type="entry name" value="HATPase_UhpB-NarQ-NarX-like"/>
    <property type="match status" value="1"/>
</dbReference>
<protein>
    <recommendedName>
        <fullName evidence="2">histidine kinase</fullName>
        <ecNumber evidence="2">2.7.13.3</ecNumber>
    </recommendedName>
</protein>
<keyword evidence="4" id="KW-0547">Nucleotide-binding</keyword>
<evidence type="ECO:0000256" key="3">
    <source>
        <dbReference type="ARBA" id="ARBA00022679"/>
    </source>
</evidence>
<evidence type="ECO:0000313" key="11">
    <source>
        <dbReference type="Proteomes" id="UP001589747"/>
    </source>
</evidence>
<dbReference type="InterPro" id="IPR003018">
    <property type="entry name" value="GAF"/>
</dbReference>
<dbReference type="GO" id="GO:0016301">
    <property type="term" value="F:kinase activity"/>
    <property type="evidence" value="ECO:0007669"/>
    <property type="project" value="UniProtKB-KW"/>
</dbReference>
<gene>
    <name evidence="10" type="ORF">ACFFSY_13050</name>
</gene>
<proteinExistence type="predicted"/>
<keyword evidence="3" id="KW-0808">Transferase</keyword>
<dbReference type="Pfam" id="PF07730">
    <property type="entry name" value="HisKA_3"/>
    <property type="match status" value="1"/>
</dbReference>
<dbReference type="SMART" id="SM00387">
    <property type="entry name" value="HATPase_c"/>
    <property type="match status" value="1"/>
</dbReference>
<organism evidence="10 11">
    <name type="scientific">Paenibacillus aurantiacus</name>
    <dbReference type="NCBI Taxonomy" id="1936118"/>
    <lineage>
        <taxon>Bacteria</taxon>
        <taxon>Bacillati</taxon>
        <taxon>Bacillota</taxon>
        <taxon>Bacilli</taxon>
        <taxon>Bacillales</taxon>
        <taxon>Paenibacillaceae</taxon>
        <taxon>Paenibacillus</taxon>
    </lineage>
</organism>
<keyword evidence="6" id="KW-0067">ATP-binding</keyword>